<name>A0A9C7PUJ2_9RHOD</name>
<dbReference type="Proteomes" id="UP001061958">
    <property type="component" value="Unassembled WGS sequence"/>
</dbReference>
<protein>
    <submittedName>
        <fullName evidence="2">Uncharacterized protein</fullName>
    </submittedName>
</protein>
<comment type="caution">
    <text evidence="2">The sequence shown here is derived from an EMBL/GenBank/DDBJ whole genome shotgun (WGS) entry which is preliminary data.</text>
</comment>
<evidence type="ECO:0000313" key="3">
    <source>
        <dbReference type="Proteomes" id="UP001061958"/>
    </source>
</evidence>
<gene>
    <name evidence="2" type="ORF">GpartN1_g1962.t1</name>
</gene>
<feature type="compositionally biased region" description="Polar residues" evidence="1">
    <location>
        <begin position="20"/>
        <end position="36"/>
    </location>
</feature>
<dbReference type="OrthoDB" id="10873at2759"/>
<evidence type="ECO:0000313" key="2">
    <source>
        <dbReference type="EMBL" id="GJQ10171.1"/>
    </source>
</evidence>
<dbReference type="EMBL" id="BQMJ01000014">
    <property type="protein sequence ID" value="GJQ10171.1"/>
    <property type="molecule type" value="Genomic_DNA"/>
</dbReference>
<feature type="region of interest" description="Disordered" evidence="1">
    <location>
        <begin position="1"/>
        <end position="44"/>
    </location>
</feature>
<reference evidence="2" key="1">
    <citation type="journal article" date="2022" name="Proc. Natl. Acad. Sci. U.S.A.">
        <title>Life cycle and functional genomics of the unicellular red alga Galdieria for elucidating algal and plant evolution and industrial use.</title>
        <authorList>
            <person name="Hirooka S."/>
            <person name="Itabashi T."/>
            <person name="Ichinose T.M."/>
            <person name="Onuma R."/>
            <person name="Fujiwara T."/>
            <person name="Yamashita S."/>
            <person name="Jong L.W."/>
            <person name="Tomita R."/>
            <person name="Iwane A.H."/>
            <person name="Miyagishima S.Y."/>
        </authorList>
    </citation>
    <scope>NUCLEOTIDE SEQUENCE</scope>
    <source>
        <strain evidence="2">NBRC 102759</strain>
    </source>
</reference>
<feature type="compositionally biased region" description="Pro residues" evidence="1">
    <location>
        <begin position="289"/>
        <end position="298"/>
    </location>
</feature>
<reference evidence="2" key="2">
    <citation type="submission" date="2022-01" db="EMBL/GenBank/DDBJ databases">
        <authorList>
            <person name="Hirooka S."/>
            <person name="Miyagishima S.Y."/>
        </authorList>
    </citation>
    <scope>NUCLEOTIDE SEQUENCE</scope>
    <source>
        <strain evidence="2">NBRC 102759</strain>
    </source>
</reference>
<feature type="compositionally biased region" description="Low complexity" evidence="1">
    <location>
        <begin position="139"/>
        <end position="156"/>
    </location>
</feature>
<feature type="compositionally biased region" description="Polar residues" evidence="1">
    <location>
        <begin position="304"/>
        <end position="314"/>
    </location>
</feature>
<feature type="compositionally biased region" description="Polar residues" evidence="1">
    <location>
        <begin position="118"/>
        <end position="136"/>
    </location>
</feature>
<dbReference type="AlphaFoldDB" id="A0A9C7PUJ2"/>
<feature type="compositionally biased region" description="Polar residues" evidence="1">
    <location>
        <begin position="239"/>
        <end position="252"/>
    </location>
</feature>
<feature type="region of interest" description="Disordered" evidence="1">
    <location>
        <begin position="74"/>
        <end position="367"/>
    </location>
</feature>
<evidence type="ECO:0000256" key="1">
    <source>
        <dbReference type="SAM" id="MobiDB-lite"/>
    </source>
</evidence>
<accession>A0A9C7PUJ2</accession>
<keyword evidence="3" id="KW-1185">Reference proteome</keyword>
<sequence length="367" mass="39306">MSEAFSLPQETTYRKPAVIESSQDKTTSSSVQSETSLPDKLKPIPVESVILYQKQQKKKNFVQKLFSCFYTEKETEQVKKPVKRETPKPIQQVILPATGQPPKGTAPWERSGKKPRKSPNNSENLTSSNHPTTTENESTRSGNSSKSGGSSAPWQSGLRKKNKRIDAKETCSSFSIPDELLKQTKFSNSDKEIETLKETSKQPGQVPNSNLGQEATFSIPKNMKQPDKSLPSATKLAADTNNEASGSNNVIHSSPPPPPPPSGRTTGNSDVPKPPPPPVPTKVRTTTLPSPPPPPPPSKGAKPSETSNAATQPYETLPQGVVATSTVTIPTPPPLSKADTKAAAPAFSSTPPPPPPPPPPPSSSRRN</sequence>
<proteinExistence type="predicted"/>
<organism evidence="2 3">
    <name type="scientific">Galdieria partita</name>
    <dbReference type="NCBI Taxonomy" id="83374"/>
    <lineage>
        <taxon>Eukaryota</taxon>
        <taxon>Rhodophyta</taxon>
        <taxon>Bangiophyceae</taxon>
        <taxon>Galdieriales</taxon>
        <taxon>Galdieriaceae</taxon>
        <taxon>Galdieria</taxon>
    </lineage>
</organism>
<feature type="compositionally biased region" description="Basic and acidic residues" evidence="1">
    <location>
        <begin position="74"/>
        <end position="87"/>
    </location>
</feature>
<feature type="compositionally biased region" description="Pro residues" evidence="1">
    <location>
        <begin position="350"/>
        <end position="367"/>
    </location>
</feature>
<feature type="compositionally biased region" description="Polar residues" evidence="1">
    <location>
        <begin position="201"/>
        <end position="216"/>
    </location>
</feature>
<feature type="compositionally biased region" description="Basic and acidic residues" evidence="1">
    <location>
        <begin position="188"/>
        <end position="200"/>
    </location>
</feature>